<evidence type="ECO:0000256" key="1">
    <source>
        <dbReference type="ARBA" id="ARBA00022884"/>
    </source>
</evidence>
<reference evidence="3" key="2">
    <citation type="submission" date="2021-01" db="UniProtKB">
        <authorList>
            <consortium name="EnsemblPlants"/>
        </authorList>
    </citation>
    <scope>IDENTIFICATION</scope>
</reference>
<proteinExistence type="predicted"/>
<dbReference type="CDD" id="cd00048">
    <property type="entry name" value="DSRM_SF"/>
    <property type="match status" value="1"/>
</dbReference>
<organism evidence="3 4">
    <name type="scientific">Quercus lobata</name>
    <name type="common">Valley oak</name>
    <dbReference type="NCBI Taxonomy" id="97700"/>
    <lineage>
        <taxon>Eukaryota</taxon>
        <taxon>Viridiplantae</taxon>
        <taxon>Streptophyta</taxon>
        <taxon>Embryophyta</taxon>
        <taxon>Tracheophyta</taxon>
        <taxon>Spermatophyta</taxon>
        <taxon>Magnoliopsida</taxon>
        <taxon>eudicotyledons</taxon>
        <taxon>Gunneridae</taxon>
        <taxon>Pentapetalae</taxon>
        <taxon>rosids</taxon>
        <taxon>fabids</taxon>
        <taxon>Fagales</taxon>
        <taxon>Fagaceae</taxon>
        <taxon>Quercus</taxon>
    </lineage>
</organism>
<dbReference type="AlphaFoldDB" id="A0A7N2LYV1"/>
<accession>A0A7N2LYV1</accession>
<dbReference type="GO" id="GO:0003725">
    <property type="term" value="F:double-stranded RNA binding"/>
    <property type="evidence" value="ECO:0007669"/>
    <property type="project" value="TreeGrafter"/>
</dbReference>
<reference evidence="3 4" key="1">
    <citation type="journal article" date="2016" name="G3 (Bethesda)">
        <title>First Draft Assembly and Annotation of the Genome of a California Endemic Oak Quercus lobata Nee (Fagaceae).</title>
        <authorList>
            <person name="Sork V.L."/>
            <person name="Fitz-Gibbon S.T."/>
            <person name="Puiu D."/>
            <person name="Crepeau M."/>
            <person name="Gugger P.F."/>
            <person name="Sherman R."/>
            <person name="Stevens K."/>
            <person name="Langley C.H."/>
            <person name="Pellegrini M."/>
            <person name="Salzberg S.L."/>
        </authorList>
    </citation>
    <scope>NUCLEOTIDE SEQUENCE [LARGE SCALE GENOMIC DNA]</scope>
    <source>
        <strain evidence="3 4">cv. SW786</strain>
    </source>
</reference>
<dbReference type="Gene3D" id="3.30.160.20">
    <property type="match status" value="1"/>
</dbReference>
<dbReference type="SUPFAM" id="SSF54768">
    <property type="entry name" value="dsRNA-binding domain-like"/>
    <property type="match status" value="1"/>
</dbReference>
<sequence length="80" mass="9130">MEELRYLRFDSNFSISKSILCKSIVNELAVKMNLEKATYNTAQPRSKRLIPVFSSSLNFNDISYTGGHSRNKKEAKQLAT</sequence>
<dbReference type="GO" id="GO:0005634">
    <property type="term" value="C:nucleus"/>
    <property type="evidence" value="ECO:0007669"/>
    <property type="project" value="TreeGrafter"/>
</dbReference>
<dbReference type="InterPro" id="IPR014720">
    <property type="entry name" value="dsRBD_dom"/>
</dbReference>
<dbReference type="EMBL" id="LRBV02000006">
    <property type="status" value="NOT_ANNOTATED_CDS"/>
    <property type="molecule type" value="Genomic_DNA"/>
</dbReference>
<feature type="domain" description="DRBM" evidence="2">
    <location>
        <begin position="22"/>
        <end position="79"/>
    </location>
</feature>
<dbReference type="PANTHER" id="PTHR11207:SF26">
    <property type="entry name" value="DOUBLE-STRANDED RNA-BINDING PROTEIN 4"/>
    <property type="match status" value="1"/>
</dbReference>
<dbReference type="Gramene" id="QL06p023072:mrna">
    <property type="protein sequence ID" value="QL06p023072:mrna"/>
    <property type="gene ID" value="QL06p023072"/>
</dbReference>
<dbReference type="PANTHER" id="PTHR11207">
    <property type="entry name" value="RIBONUCLEASE III"/>
    <property type="match status" value="1"/>
</dbReference>
<dbReference type="InParanoid" id="A0A7N2LYV1"/>
<dbReference type="Proteomes" id="UP000594261">
    <property type="component" value="Chromosome 6"/>
</dbReference>
<keyword evidence="4" id="KW-1185">Reference proteome</keyword>
<dbReference type="GO" id="GO:0004525">
    <property type="term" value="F:ribonuclease III activity"/>
    <property type="evidence" value="ECO:0007669"/>
    <property type="project" value="TreeGrafter"/>
</dbReference>
<keyword evidence="1" id="KW-0694">RNA-binding</keyword>
<dbReference type="GO" id="GO:0006396">
    <property type="term" value="P:RNA processing"/>
    <property type="evidence" value="ECO:0007669"/>
    <property type="project" value="TreeGrafter"/>
</dbReference>
<protein>
    <recommendedName>
        <fullName evidence="2">DRBM domain-containing protein</fullName>
    </recommendedName>
</protein>
<dbReference type="Pfam" id="PF00035">
    <property type="entry name" value="dsrm"/>
    <property type="match status" value="1"/>
</dbReference>
<dbReference type="GO" id="GO:0010468">
    <property type="term" value="P:regulation of gene expression"/>
    <property type="evidence" value="ECO:0007669"/>
    <property type="project" value="TreeGrafter"/>
</dbReference>
<evidence type="ECO:0000259" key="2">
    <source>
        <dbReference type="Pfam" id="PF00035"/>
    </source>
</evidence>
<evidence type="ECO:0000313" key="3">
    <source>
        <dbReference type="EnsemblPlants" id="QL06p023072:mrna"/>
    </source>
</evidence>
<evidence type="ECO:0000313" key="4">
    <source>
        <dbReference type="Proteomes" id="UP000594261"/>
    </source>
</evidence>
<name>A0A7N2LYV1_QUELO</name>
<dbReference type="EnsemblPlants" id="QL06p023072:mrna">
    <property type="protein sequence ID" value="QL06p023072:mrna"/>
    <property type="gene ID" value="QL06p023072"/>
</dbReference>